<protein>
    <submittedName>
        <fullName evidence="4">MshD_2 protein</fullName>
        <ecNumber evidence="4">2.3.1.189</ecNumber>
    </submittedName>
</protein>
<dbReference type="PROSITE" id="PS51186">
    <property type="entry name" value="GNAT"/>
    <property type="match status" value="1"/>
</dbReference>
<reference evidence="4 5" key="1">
    <citation type="submission" date="2015-02" db="EMBL/GenBank/DDBJ databases">
        <title>Genome Sequence of Jannaschia aquimarina DSM28248, a member of the Roseobacter clade.</title>
        <authorList>
            <person name="Voget S."/>
            <person name="Daniel R."/>
        </authorList>
    </citation>
    <scope>NUCLEOTIDE SEQUENCE [LARGE SCALE GENOMIC DNA]</scope>
    <source>
        <strain evidence="4 5">GSW-M26</strain>
    </source>
</reference>
<dbReference type="STRING" id="935700.jaqu_13130"/>
<dbReference type="SUPFAM" id="SSF55729">
    <property type="entry name" value="Acyl-CoA N-acyltransferases (Nat)"/>
    <property type="match status" value="1"/>
</dbReference>
<evidence type="ECO:0000256" key="1">
    <source>
        <dbReference type="ARBA" id="ARBA00022679"/>
    </source>
</evidence>
<gene>
    <name evidence="4" type="primary">mshD_2</name>
    <name evidence="4" type="ORF">jaqu_13130</name>
</gene>
<dbReference type="PANTHER" id="PTHR43877">
    <property type="entry name" value="AMINOALKYLPHOSPHONATE N-ACETYLTRANSFERASE-RELATED-RELATED"/>
    <property type="match status" value="1"/>
</dbReference>
<dbReference type="Gene3D" id="3.40.630.30">
    <property type="match status" value="1"/>
</dbReference>
<dbReference type="InterPro" id="IPR050832">
    <property type="entry name" value="Bact_Acetyltransf"/>
</dbReference>
<name>A0A0D1DAB1_9RHOB</name>
<keyword evidence="1 4" id="KW-0808">Transferase</keyword>
<dbReference type="Proteomes" id="UP000032232">
    <property type="component" value="Unassembled WGS sequence"/>
</dbReference>
<dbReference type="PATRIC" id="fig|935700.4.peg.1368"/>
<dbReference type="EC" id="2.3.1.189" evidence="4"/>
<dbReference type="RefSeq" id="WP_043918159.1">
    <property type="nucleotide sequence ID" value="NZ_FZPF01000006.1"/>
</dbReference>
<sequence>MTVRRLEPEDGEAWFRLLVEGATLFPAAFLQTPGEARATPRDRLPSIMRDGHHWGVFEGDDLVGFASIRFQTLSRMAHRAYLGPFYIRPAWQGTGAAYRLLDGVLAILRESGIRQVDLWVAEANGRAFAFYERHGFVKVGRMPRAVIMEDTGPEADLLMVAMLDGADPSV</sequence>
<dbReference type="CDD" id="cd04301">
    <property type="entry name" value="NAT_SF"/>
    <property type="match status" value="1"/>
</dbReference>
<feature type="domain" description="N-acetyltransferase" evidence="3">
    <location>
        <begin position="1"/>
        <end position="164"/>
    </location>
</feature>
<evidence type="ECO:0000256" key="2">
    <source>
        <dbReference type="ARBA" id="ARBA00023315"/>
    </source>
</evidence>
<keyword evidence="5" id="KW-1185">Reference proteome</keyword>
<organism evidence="4 5">
    <name type="scientific">Jannaschia aquimarina</name>
    <dbReference type="NCBI Taxonomy" id="935700"/>
    <lineage>
        <taxon>Bacteria</taxon>
        <taxon>Pseudomonadati</taxon>
        <taxon>Pseudomonadota</taxon>
        <taxon>Alphaproteobacteria</taxon>
        <taxon>Rhodobacterales</taxon>
        <taxon>Roseobacteraceae</taxon>
        <taxon>Jannaschia</taxon>
    </lineage>
</organism>
<dbReference type="GO" id="GO:0035447">
    <property type="term" value="F:mycothiol synthase activity"/>
    <property type="evidence" value="ECO:0007669"/>
    <property type="project" value="UniProtKB-EC"/>
</dbReference>
<evidence type="ECO:0000259" key="3">
    <source>
        <dbReference type="PROSITE" id="PS51186"/>
    </source>
</evidence>
<dbReference type="InterPro" id="IPR016181">
    <property type="entry name" value="Acyl_CoA_acyltransferase"/>
</dbReference>
<dbReference type="AlphaFoldDB" id="A0A0D1DAB1"/>
<accession>A0A0D1DAB1</accession>
<dbReference type="PANTHER" id="PTHR43877:SF1">
    <property type="entry name" value="ACETYLTRANSFERASE"/>
    <property type="match status" value="1"/>
</dbReference>
<evidence type="ECO:0000313" key="4">
    <source>
        <dbReference type="EMBL" id="KIT16818.1"/>
    </source>
</evidence>
<dbReference type="Pfam" id="PF00583">
    <property type="entry name" value="Acetyltransf_1"/>
    <property type="match status" value="1"/>
</dbReference>
<dbReference type="EMBL" id="JYFE01000025">
    <property type="protein sequence ID" value="KIT16818.1"/>
    <property type="molecule type" value="Genomic_DNA"/>
</dbReference>
<dbReference type="InterPro" id="IPR000182">
    <property type="entry name" value="GNAT_dom"/>
</dbReference>
<keyword evidence="2 4" id="KW-0012">Acyltransferase</keyword>
<proteinExistence type="predicted"/>
<comment type="caution">
    <text evidence="4">The sequence shown here is derived from an EMBL/GenBank/DDBJ whole genome shotgun (WGS) entry which is preliminary data.</text>
</comment>
<evidence type="ECO:0000313" key="5">
    <source>
        <dbReference type="Proteomes" id="UP000032232"/>
    </source>
</evidence>